<keyword evidence="3" id="KW-0597">Phosphoprotein</keyword>
<dbReference type="GO" id="GO:0042393">
    <property type="term" value="F:histone binding"/>
    <property type="evidence" value="ECO:0007669"/>
    <property type="project" value="TreeGrafter"/>
</dbReference>
<feature type="compositionally biased region" description="Gly residues" evidence="14">
    <location>
        <begin position="124"/>
        <end position="141"/>
    </location>
</feature>
<keyword evidence="12" id="KW-0539">Nucleus</keyword>
<evidence type="ECO:0000256" key="3">
    <source>
        <dbReference type="ARBA" id="ARBA00022553"/>
    </source>
</evidence>
<comment type="subcellular location">
    <subcellularLocation>
        <location evidence="1">Nucleus</location>
    </subcellularLocation>
</comment>
<feature type="compositionally biased region" description="Polar residues" evidence="14">
    <location>
        <begin position="3183"/>
        <end position="3198"/>
    </location>
</feature>
<dbReference type="GO" id="GO:0010557">
    <property type="term" value="P:positive regulation of macromolecule biosynthetic process"/>
    <property type="evidence" value="ECO:0007669"/>
    <property type="project" value="UniProtKB-ARBA"/>
</dbReference>
<dbReference type="PROSITE" id="PS51194">
    <property type="entry name" value="HELICASE_CTER"/>
    <property type="match status" value="1"/>
</dbReference>
<dbReference type="InterPro" id="IPR014001">
    <property type="entry name" value="Helicase_ATP-bd"/>
</dbReference>
<feature type="region of interest" description="Disordered" evidence="14">
    <location>
        <begin position="2424"/>
        <end position="2460"/>
    </location>
</feature>
<accession>A0AAW1B7U9</accession>
<evidence type="ECO:0000256" key="14">
    <source>
        <dbReference type="SAM" id="MobiDB-lite"/>
    </source>
</evidence>
<feature type="region of interest" description="Disordered" evidence="14">
    <location>
        <begin position="493"/>
        <end position="536"/>
    </location>
</feature>
<proteinExistence type="inferred from homology"/>
<feature type="compositionally biased region" description="Acidic residues" evidence="14">
    <location>
        <begin position="1284"/>
        <end position="1302"/>
    </location>
</feature>
<dbReference type="Gene3D" id="3.40.50.300">
    <property type="entry name" value="P-loop containing nucleotide triphosphate hydrolases"/>
    <property type="match status" value="1"/>
</dbReference>
<feature type="compositionally biased region" description="Pro residues" evidence="14">
    <location>
        <begin position="1989"/>
        <end position="1998"/>
    </location>
</feature>
<dbReference type="SMART" id="SM00490">
    <property type="entry name" value="HELICc"/>
    <property type="match status" value="1"/>
</dbReference>
<feature type="compositionally biased region" description="Low complexity" evidence="14">
    <location>
        <begin position="4087"/>
        <end position="4103"/>
    </location>
</feature>
<dbReference type="CDD" id="cd18793">
    <property type="entry name" value="SF2_C_SNF"/>
    <property type="match status" value="1"/>
</dbReference>
<feature type="region of interest" description="Disordered" evidence="14">
    <location>
        <begin position="716"/>
        <end position="860"/>
    </location>
</feature>
<evidence type="ECO:0000256" key="13">
    <source>
        <dbReference type="SAM" id="Coils"/>
    </source>
</evidence>
<feature type="region of interest" description="Disordered" evidence="14">
    <location>
        <begin position="560"/>
        <end position="580"/>
    </location>
</feature>
<evidence type="ECO:0000256" key="5">
    <source>
        <dbReference type="ARBA" id="ARBA00022801"/>
    </source>
</evidence>
<dbReference type="InterPro" id="IPR038718">
    <property type="entry name" value="SNF2-like_sf"/>
</dbReference>
<feature type="compositionally biased region" description="Basic and acidic residues" evidence="14">
    <location>
        <begin position="1102"/>
        <end position="1111"/>
    </location>
</feature>
<keyword evidence="6 18" id="KW-0347">Helicase</keyword>
<dbReference type="InterPro" id="IPR014012">
    <property type="entry name" value="HSA_dom"/>
</dbReference>
<feature type="compositionally biased region" description="Polar residues" evidence="14">
    <location>
        <begin position="749"/>
        <end position="768"/>
    </location>
</feature>
<feature type="region of interest" description="Disordered" evidence="14">
    <location>
        <begin position="1980"/>
        <end position="2008"/>
    </location>
</feature>
<dbReference type="SMART" id="SM00487">
    <property type="entry name" value="DEXDc"/>
    <property type="match status" value="1"/>
</dbReference>
<feature type="domain" description="Helicase C-terminal" evidence="16">
    <location>
        <begin position="2579"/>
        <end position="2729"/>
    </location>
</feature>
<feature type="compositionally biased region" description="Basic and acidic residues" evidence="14">
    <location>
        <begin position="1209"/>
        <end position="1228"/>
    </location>
</feature>
<feature type="compositionally biased region" description="Low complexity" evidence="14">
    <location>
        <begin position="3991"/>
        <end position="4014"/>
    </location>
</feature>
<feature type="compositionally biased region" description="Low complexity" evidence="14">
    <location>
        <begin position="1999"/>
        <end position="2008"/>
    </location>
</feature>
<evidence type="ECO:0000256" key="2">
    <source>
        <dbReference type="ARBA" id="ARBA00009220"/>
    </source>
</evidence>
<dbReference type="GO" id="GO:0010468">
    <property type="term" value="P:regulation of gene expression"/>
    <property type="evidence" value="ECO:0007669"/>
    <property type="project" value="UniProtKB-ARBA"/>
</dbReference>
<feature type="compositionally biased region" description="Low complexity" evidence="14">
    <location>
        <begin position="820"/>
        <end position="842"/>
    </location>
</feature>
<feature type="compositionally biased region" description="Acidic residues" evidence="14">
    <location>
        <begin position="1187"/>
        <end position="1208"/>
    </location>
</feature>
<dbReference type="GO" id="GO:0003677">
    <property type="term" value="F:DNA binding"/>
    <property type="evidence" value="ECO:0007669"/>
    <property type="project" value="UniProtKB-KW"/>
</dbReference>
<feature type="compositionally biased region" description="Polar residues" evidence="14">
    <location>
        <begin position="3768"/>
        <end position="3778"/>
    </location>
</feature>
<dbReference type="Pfam" id="PF00271">
    <property type="entry name" value="Helicase_C"/>
    <property type="match status" value="1"/>
</dbReference>
<dbReference type="GO" id="GO:0004386">
    <property type="term" value="F:helicase activity"/>
    <property type="evidence" value="ECO:0007669"/>
    <property type="project" value="UniProtKB-KW"/>
</dbReference>
<gene>
    <name evidence="18" type="ORF">NXF25_020984</name>
</gene>
<dbReference type="InterPro" id="IPR000330">
    <property type="entry name" value="SNF2_N"/>
</dbReference>
<feature type="compositionally biased region" description="Basic and acidic residues" evidence="14">
    <location>
        <begin position="3556"/>
        <end position="3568"/>
    </location>
</feature>
<comment type="similarity">
    <text evidence="2">Belongs to the SNF2/RAD54 helicase family. SWR1 subfamily.</text>
</comment>
<feature type="coiled-coil region" evidence="13">
    <location>
        <begin position="2789"/>
        <end position="2883"/>
    </location>
</feature>
<feature type="compositionally biased region" description="Basic and acidic residues" evidence="14">
    <location>
        <begin position="3022"/>
        <end position="3040"/>
    </location>
</feature>
<feature type="compositionally biased region" description="Basic and acidic residues" evidence="14">
    <location>
        <begin position="3093"/>
        <end position="3110"/>
    </location>
</feature>
<feature type="compositionally biased region" description="Low complexity" evidence="14">
    <location>
        <begin position="1050"/>
        <end position="1062"/>
    </location>
</feature>
<dbReference type="InterPro" id="IPR050520">
    <property type="entry name" value="INO80/SWR1_helicase"/>
</dbReference>
<dbReference type="FunFam" id="3.40.50.10810:FF:000005">
    <property type="entry name" value="Photoperiod-independent early flowering 1"/>
    <property type="match status" value="1"/>
</dbReference>
<evidence type="ECO:0000256" key="9">
    <source>
        <dbReference type="ARBA" id="ARBA00023015"/>
    </source>
</evidence>
<feature type="region of interest" description="Disordered" evidence="14">
    <location>
        <begin position="3427"/>
        <end position="3480"/>
    </location>
</feature>
<dbReference type="SMART" id="SM00384">
    <property type="entry name" value="AT_hook"/>
    <property type="match status" value="3"/>
</dbReference>
<dbReference type="PROSITE" id="PS51204">
    <property type="entry name" value="HSA"/>
    <property type="match status" value="1"/>
</dbReference>
<organism evidence="18 19">
    <name type="scientific">Crotalus adamanteus</name>
    <name type="common">Eastern diamondback rattlesnake</name>
    <dbReference type="NCBI Taxonomy" id="8729"/>
    <lineage>
        <taxon>Eukaryota</taxon>
        <taxon>Metazoa</taxon>
        <taxon>Chordata</taxon>
        <taxon>Craniata</taxon>
        <taxon>Vertebrata</taxon>
        <taxon>Euteleostomi</taxon>
        <taxon>Lepidosauria</taxon>
        <taxon>Squamata</taxon>
        <taxon>Bifurcata</taxon>
        <taxon>Unidentata</taxon>
        <taxon>Episquamata</taxon>
        <taxon>Toxicofera</taxon>
        <taxon>Serpentes</taxon>
        <taxon>Colubroidea</taxon>
        <taxon>Viperidae</taxon>
        <taxon>Crotalinae</taxon>
        <taxon>Crotalus</taxon>
    </lineage>
</organism>
<dbReference type="Pfam" id="PF07529">
    <property type="entry name" value="HSA"/>
    <property type="match status" value="1"/>
</dbReference>
<keyword evidence="8" id="KW-0156">Chromatin regulator</keyword>
<dbReference type="GO" id="GO:0140096">
    <property type="term" value="F:catalytic activity, acting on a protein"/>
    <property type="evidence" value="ECO:0007669"/>
    <property type="project" value="UniProtKB-ARBA"/>
</dbReference>
<keyword evidence="11" id="KW-0804">Transcription</keyword>
<feature type="compositionally biased region" description="Pro residues" evidence="14">
    <location>
        <begin position="1889"/>
        <end position="1900"/>
    </location>
</feature>
<evidence type="ECO:0000256" key="8">
    <source>
        <dbReference type="ARBA" id="ARBA00022853"/>
    </source>
</evidence>
<keyword evidence="10" id="KW-0238">DNA-binding</keyword>
<evidence type="ECO:0000256" key="6">
    <source>
        <dbReference type="ARBA" id="ARBA00022806"/>
    </source>
</evidence>
<evidence type="ECO:0000256" key="7">
    <source>
        <dbReference type="ARBA" id="ARBA00022840"/>
    </source>
</evidence>
<keyword evidence="4" id="KW-0547">Nucleotide-binding</keyword>
<dbReference type="FunFam" id="3.40.50.300:FF:000529">
    <property type="entry name" value="helicase SRCAP isoform X1"/>
    <property type="match status" value="1"/>
</dbReference>
<feature type="region of interest" description="Disordered" evidence="14">
    <location>
        <begin position="1889"/>
        <end position="1908"/>
    </location>
</feature>
<dbReference type="InterPro" id="IPR017956">
    <property type="entry name" value="AT_hook_DNA-bd_motif"/>
</dbReference>
<feature type="region of interest" description="Disordered" evidence="14">
    <location>
        <begin position="3556"/>
        <end position="4111"/>
    </location>
</feature>
<feature type="compositionally biased region" description="Polar residues" evidence="14">
    <location>
        <begin position="776"/>
        <end position="785"/>
    </location>
</feature>
<feature type="region of interest" description="Disordered" evidence="14">
    <location>
        <begin position="247"/>
        <end position="296"/>
    </location>
</feature>
<dbReference type="SMART" id="SM00573">
    <property type="entry name" value="HSA"/>
    <property type="match status" value="1"/>
</dbReference>
<evidence type="ECO:0000256" key="1">
    <source>
        <dbReference type="ARBA" id="ARBA00004123"/>
    </source>
</evidence>
<feature type="region of interest" description="Disordered" evidence="14">
    <location>
        <begin position="2747"/>
        <end position="2768"/>
    </location>
</feature>
<dbReference type="InterPro" id="IPR001650">
    <property type="entry name" value="Helicase_C-like"/>
</dbReference>
<dbReference type="GO" id="GO:0000812">
    <property type="term" value="C:Swr1 complex"/>
    <property type="evidence" value="ECO:0007669"/>
    <property type="project" value="TreeGrafter"/>
</dbReference>
<feature type="compositionally biased region" description="Polar residues" evidence="14">
    <location>
        <begin position="3464"/>
        <end position="3474"/>
    </location>
</feature>
<evidence type="ECO:0000256" key="11">
    <source>
        <dbReference type="ARBA" id="ARBA00023163"/>
    </source>
</evidence>
<feature type="region of interest" description="Disordered" evidence="14">
    <location>
        <begin position="622"/>
        <end position="657"/>
    </location>
</feature>
<dbReference type="PROSITE" id="PS51192">
    <property type="entry name" value="HELICASE_ATP_BIND_1"/>
    <property type="match status" value="1"/>
</dbReference>
<feature type="region of interest" description="Disordered" evidence="14">
    <location>
        <begin position="2327"/>
        <end position="2376"/>
    </location>
</feature>
<evidence type="ECO:0000256" key="10">
    <source>
        <dbReference type="ARBA" id="ARBA00023125"/>
    </source>
</evidence>
<feature type="compositionally biased region" description="Pro residues" evidence="14">
    <location>
        <begin position="1800"/>
        <end position="1813"/>
    </location>
</feature>
<keyword evidence="9" id="KW-0805">Transcription regulation</keyword>
<feature type="region of interest" description="Disordered" evidence="14">
    <location>
        <begin position="1249"/>
        <end position="1343"/>
    </location>
</feature>
<feature type="domain" description="Helicase ATP-binding" evidence="15">
    <location>
        <begin position="1392"/>
        <end position="1557"/>
    </location>
</feature>
<dbReference type="GO" id="GO:0006338">
    <property type="term" value="P:chromatin remodeling"/>
    <property type="evidence" value="ECO:0007669"/>
    <property type="project" value="UniProtKB-ARBA"/>
</dbReference>
<dbReference type="InterPro" id="IPR049730">
    <property type="entry name" value="SNF2/RAD54-like_C"/>
</dbReference>
<dbReference type="Gene3D" id="3.40.50.10810">
    <property type="entry name" value="Tandem AAA-ATPase domain"/>
    <property type="match status" value="1"/>
</dbReference>
<feature type="region of interest" description="Disordered" evidence="14">
    <location>
        <begin position="3178"/>
        <end position="3233"/>
    </location>
</feature>
<keyword evidence="19" id="KW-1185">Reference proteome</keyword>
<evidence type="ECO:0000256" key="4">
    <source>
        <dbReference type="ARBA" id="ARBA00022741"/>
    </source>
</evidence>
<evidence type="ECO:0000313" key="18">
    <source>
        <dbReference type="EMBL" id="KAK9397623.1"/>
    </source>
</evidence>
<dbReference type="CDD" id="cd18003">
    <property type="entry name" value="DEXQc_SRCAP"/>
    <property type="match status" value="1"/>
</dbReference>
<keyword evidence="13" id="KW-0175">Coiled coil</keyword>
<feature type="region of interest" description="Disordered" evidence="14">
    <location>
        <begin position="431"/>
        <end position="458"/>
    </location>
</feature>
<feature type="region of interest" description="Disordered" evidence="14">
    <location>
        <begin position="2889"/>
        <end position="2981"/>
    </location>
</feature>
<keyword evidence="7" id="KW-0067">ATP-binding</keyword>
<dbReference type="Pfam" id="PF00176">
    <property type="entry name" value="SNF2-rel_dom"/>
    <property type="match status" value="1"/>
</dbReference>
<dbReference type="EMBL" id="JAOTOJ010000008">
    <property type="protein sequence ID" value="KAK9397623.1"/>
    <property type="molecule type" value="Genomic_DNA"/>
</dbReference>
<evidence type="ECO:0000256" key="12">
    <source>
        <dbReference type="ARBA" id="ARBA00023242"/>
    </source>
</evidence>
<protein>
    <submittedName>
        <fullName evidence="18">Helicase SRCAP-like</fullName>
    </submittedName>
</protein>
<feature type="domain" description="HSA" evidence="17">
    <location>
        <begin position="915"/>
        <end position="987"/>
    </location>
</feature>
<evidence type="ECO:0000259" key="16">
    <source>
        <dbReference type="PROSITE" id="PS51194"/>
    </source>
</evidence>
<reference evidence="18 19" key="1">
    <citation type="journal article" date="2024" name="Proc. Natl. Acad. Sci. U.S.A.">
        <title>The genetic regulatory architecture and epigenomic basis for age-related changes in rattlesnake venom.</title>
        <authorList>
            <person name="Hogan M.P."/>
            <person name="Holding M.L."/>
            <person name="Nystrom G.S."/>
            <person name="Colston T.J."/>
            <person name="Bartlett D.A."/>
            <person name="Mason A.J."/>
            <person name="Ellsworth S.A."/>
            <person name="Rautsaw R.M."/>
            <person name="Lawrence K.C."/>
            <person name="Strickland J.L."/>
            <person name="He B."/>
            <person name="Fraser P."/>
            <person name="Margres M.J."/>
            <person name="Gilbert D.M."/>
            <person name="Gibbs H.L."/>
            <person name="Parkinson C.L."/>
            <person name="Rokyta D.R."/>
        </authorList>
    </citation>
    <scope>NUCLEOTIDE SEQUENCE [LARGE SCALE GENOMIC DNA]</scope>
    <source>
        <strain evidence="18">DRR0105</strain>
    </source>
</reference>
<feature type="compositionally biased region" description="Acidic residues" evidence="14">
    <location>
        <begin position="1144"/>
        <end position="1163"/>
    </location>
</feature>
<feature type="compositionally biased region" description="Acidic residues" evidence="14">
    <location>
        <begin position="1267"/>
        <end position="1276"/>
    </location>
</feature>
<feature type="compositionally biased region" description="Basic and acidic residues" evidence="14">
    <location>
        <begin position="2916"/>
        <end position="2944"/>
    </location>
</feature>
<feature type="region of interest" description="Disordered" evidence="14">
    <location>
        <begin position="91"/>
        <end position="151"/>
    </location>
</feature>
<dbReference type="FunFam" id="1.20.120.850:FF:000012">
    <property type="entry name" value="protein PHOTOPERIOD-INDEPENDENT EARLY FLOWERING 1 isoform X3"/>
    <property type="match status" value="1"/>
</dbReference>
<feature type="region of interest" description="Disordered" evidence="14">
    <location>
        <begin position="1045"/>
        <end position="1111"/>
    </location>
</feature>
<feature type="compositionally biased region" description="Polar residues" evidence="14">
    <location>
        <begin position="3932"/>
        <end position="3951"/>
    </location>
</feature>
<evidence type="ECO:0000259" key="17">
    <source>
        <dbReference type="PROSITE" id="PS51204"/>
    </source>
</evidence>
<feature type="region of interest" description="Disordered" evidence="14">
    <location>
        <begin position="2993"/>
        <end position="3135"/>
    </location>
</feature>
<feature type="compositionally biased region" description="Basic and acidic residues" evidence="14">
    <location>
        <begin position="3722"/>
        <end position="3732"/>
    </location>
</feature>
<evidence type="ECO:0000259" key="15">
    <source>
        <dbReference type="PROSITE" id="PS51192"/>
    </source>
</evidence>
<dbReference type="InterPro" id="IPR027417">
    <property type="entry name" value="P-loop_NTPase"/>
</dbReference>
<sequence length="4111" mass="450068">MALPFPRGLRDPLPLLGLIVTKSFAFPKAFAAAFPLILARLQCRGRRAEGAVGGGRGLALALGGGGRHFATAGRVCLGGAWLGINSRVGGVSDGPSNTGGGHAQEKADRERLRSHGWRQILSNRGGGAGAEVAAGGGGAGGTSPPSSLLPPPTQVRWRTGRVSTPLAHTHLRGVVRACASSREGKPVAVLFRSLPPSLPGSSSSSRAPRTRLTNQRLQLPLCVGGGAGGDLEGTGLGRVGRVGGRGLRRRDGVRGGKWAGIRGDKGLKNMEPEERHKEDQADSAGNEGLNQETTVEKNNKGAAELEGQDQDIVGDMGELNQGRVDMSEGEAVLGEDGNYTEDMTEPDPEKVKTGRKSSLGELKSNAEEEESEELGGADKKDTGVVVSPSAGEEEKTPRGRVQWKIKEHEEEGLVEESRFFLEKDEKVVLANQDQRKKEVHADTEEKEKNTEETADREGMALEKAQVLALDQKDLKGGTEAEVVETTEIQKDNDLSRLGQGSNLEITKEGKEVAADATPIYQRETEESAGLGMEQNKVYTKAGDEEIAGIDQRERESLIAQETETSVETQGKPEEVLEAGEMTVVRDATVAEEEARLLEANQIQVEEAGKAPETEVDRVEAEIGTEKKDAATTLHQGETEKLVEGRQGESREPVGEQQVSEMVMGEEDIPLAEIGQEKIGKVTTEEVVMIPVEDNIEDLVETSEVVRGEKDLAAMEAEREAVDKSEKQVEFSAQTANSESGSPERRLGCQGTQELDGSSQWLADQNEAGSQYALEQDASTTTSAETIGTRGKEQERIKMQTSPPQQHHMLHAQATSDKMTGSNPVSPASSGSPSSSGSISPSHLTHDSSLDSHLSFDGPKSQNRALVSSGMYISPDPASMWDKTHAEIAEQAKHEAEIENRIAEMKKEGFWSLKRLSKVPEPIRPKVHWDYLCEEMQWLSADFAQERRWKRGVARKVVRMVIRHHEEQKQKEERAKREEQAKLRRIASSIAKEVKQFWSNVEKVVQFKQQSRLEEKRKKALDLQLDFIVGQTEKYSDLLTQSLNETLPVPSKTSGSRAGSTASSPPPPAQLIEDDGDFQPHEESDDEETIEAEEQQEGNDSETQLREIELLKQESELPLEELLQTLPSQILENSFSVSPCASSSDNDDEEEGDSEEEVEQEESQTSETLKQEKPKPVTQRNKKPWKPDEEDEEFTANEEEAEDVEETIDAEEKLEGNVDHRKELDDLAKEGELPMEELLQKYAGAYASDFEVEASDTSSEALEPSTSEYEEESEEENSTSHSDSTEEIEESEQEESEVEDALEEERRDASVIQEEDFGVEYLLKQDDDNGGEGDNDSAPAPGPKKEITDIAAAAESLQPKGYTLATTQVKTPIPYLLRGTLREYQHIGLDWLVTMYEKKLNGILADEMGLGKTIQTISLLAHLACEKGSWGPHLIIVPTSVMLNWEMEIKRWCPSFKILTYYGAQKERKLKRQGWTKPNAFHICITSYKLVLQDHQAFRRKNWKYLILDEAQNIKNFKSQRWQSLLNFNSQRRLLLTGTPLQNSLMELWSLMHFLMPHVFQSHREFKEWFSNPLTGMIEGSQEYNENLVKRLHKVLRPFLLRRVKVDVEKQMPKKYEHVIKCRLSKRQRYLYDDFMAQATTKETLATGHFMSVINILMQLRKVCNHPNLFDPRPIHSPFITEGICFRTASLVLHALGCDPLKNVDLGIFDLINLEGSVSRYETDTFLPKWKVTRKMIEEIAESPDPPPRPKPVKMKVNRMLQPVPKPENRTVVLVNSPRPTAPLQRPITPVLPESLTPALAPGPHPGPGLPGPLPPTPLPVSLSLPMPIPMPPSSVTMSVPVPPPARPQTPTLVPTLSQNNPAAALLQSQASVPQVLPMAMTAAQLAPNTPRPLLSPPPVSPTTTSSLKAAPVPLPMGQQPPVSSLSATTVRQKAPTNTLSITSVQQQPPISTLGISPMAQQPPTNTQSINTLSISPLNTLGVPPVGGQQPPPTNPLGPGPAAAAAQQSTSAVGMVKPMNIHSAVPTLPGYNFAAAAGGVQQRLLLSPDMQARLPSGEVVSIGQLASLANRPLQGAPGSKPLTFQIQGNKLTLTGTQVRQVTMPQPARQLPRNVVHLVSPGGQHHIISQPAQVALIQAMAQQAGQNPVGVQNVPGHQPPTILPVPATSTTVPPVASTATISVPIAVTQVPSSAVNSSGVVKIVVRQAPRDGLVSPAPGPQHPPMRPVTPTTASTLPGLPTALLAQRASLPVNPVSSVRLPNQPLVPVRPPAPAPLQTLVRPMLRMIQASNPNLEQQLVPPSPPPTVASFAISPAATVTVSANTSPTMVSQIASSPMPKEEPEMLTLRSTTPTPPPPLSILAPRPRRQPPPPPRSPFFLEALEDKRKKQKEERLDRLFRLNEQHCNLVPIYGTEVLRFCSLFPPAPPPPQEKEEEKEEVMAEASDERARATQKVEPKGSRGSGYTHCYAAQMQRSAQHLEAYWQRSETLAQAILTPKQRIEELTDIIERFIFVMPPVEAPAITMHTSHPPPTLLLQQSVFKETLRQELSPHASCLHRIICNMRTQFPDLRLIQYDCGKLQTLDILLRQLKAGSHRVLIFTQMTRMLDVLEQFLNYHGHIYLRLDGSTRVEQRQALMERFNADKRIFCFILSTRSGGVGVNLTGADTVVFYDSDWNPTMDAQAQDRCHRIGQTRDVHIYRLISERTVEENILKKANQKRMLGDMAIEGGNFTTAYFKQQTIRELFDMPLDEPTKKEGEVPVPVQEEEEDPMATKQTQILEQALCKAEDPEDIRAATQAKAEQVAELAEFNENIPLDAEDRSSKEEEEEISKAEQEIASLVEQLTPIERYAMNFLEASLEDISREELKQAEEQVEAARKDIDQAKDEVVFKLPEDEDESYLLEEGSSKKSKKARFPSRIGSERPGTRMSERLRSTRLPPKDGDGRDVESSQSRLPNLRHSRMVTDEDDNLPQVAQHTRSASVRRELVREEKRVQIVPNTRRTLTRREELWNKGPSSGEKVQKMPPHRSEASGDRFLRANLHRTDTPSAGDKWLQATPQKSDPGVAGDRILRGTTSKTETLVVDERLPGSVPQASDTNLDKGPRLGLQKPEKTSGPDKLTCSSPKSEGSRTEVKAPEFHLQGLDGEAFKLKADVEEQKTEEISQLGPPILDFHPVESAADKEVPAFQEQDTQVTGKSLGTQTLPDAGKLNIPGSKMKATTPVPLGTVKLTSESKSEATGEINLPVIEPKMSAQKPTEEADVSTSYHAAEGESVNSADEATRQISTRETTAPDDTAKVVSEPLSSKSTKDTTWETAGSAASFMLDSEVPKMDTPVFTSLDHSPATSSLLQLETLTCIKEQNGLKESLRSGDLPSRISSLLPEPQLEILPLGATLPISQPADYKVNSLDETTTQNQGAVGKNNQGEGPQETRLAAVCPGSASSQESSSLQGNLSSDDSLSPNKPPRRRTSADVQIQKSCQTPDGPAAKVLRKLPGRLVTVVEEKELIRRRRNRMCKLDSTPSAVINLGSGLAQSLSEPEIPPSTKALPLLRDLPARRRIELESRAAAKEKDDGSKGEPLGNTSSEPVKRKRGRPPKNKSPDQKSPGLLRPFPEPALEISPQRKAPVRKTPEGQAGTQSPEQKVPESSTPKSESPKSKTDSSENGDSTVEKRRRGRPPKTLQSPVMPPKSPASEVLLSRSTKPQTVELPIKVKKKPQRSPEAVSVTEGPSKLHEPLDLHPKTAVSKTSPKARNRTSLHSQPGSDSNSSLKGRELLTVSTKALSKPSTDVCEPRASSPCGASATEASPEMQDPPYLSPVSRSLPKGAPSSPATNSPPKRKRGRPPKNPSSPRVEVAQPPASNSDQETSLEKHTPAPPGRKRRRRRRKDELGPSLPSANQSSSDGEDTRPLTRLALLKREEKPESCSGALVQPSPKHKGTERASSAESSTWEQPSSDTPARSTRLRPGCLVPPLERETQRRKRRCSVEGKRVRNSSKSPASRGISEQEGGESESSLKSSSESNSYKCTQQPKRQCYDSARGHGRKRGQGHQSGMADRILRSAVKPADSTRSGSSPIPPRKTGPAFASSAAGVTGALSSPTTPSSTAPVTSSQSNRGRKPKT</sequence>
<feature type="compositionally biased region" description="Basic and acidic residues" evidence="14">
    <location>
        <begin position="716"/>
        <end position="728"/>
    </location>
</feature>
<feature type="region of interest" description="Disordered" evidence="14">
    <location>
        <begin position="1133"/>
        <end position="1228"/>
    </location>
</feature>
<dbReference type="PANTHER" id="PTHR45685">
    <property type="entry name" value="HELICASE SRCAP-RELATED"/>
    <property type="match status" value="1"/>
</dbReference>
<feature type="compositionally biased region" description="Polar residues" evidence="14">
    <location>
        <begin position="730"/>
        <end position="740"/>
    </location>
</feature>
<feature type="region of interest" description="Disordered" evidence="14">
    <location>
        <begin position="1793"/>
        <end position="1813"/>
    </location>
</feature>
<feature type="region of interest" description="Disordered" evidence="14">
    <location>
        <begin position="329"/>
        <end position="404"/>
    </location>
</feature>
<comment type="caution">
    <text evidence="18">The sequence shown here is derived from an EMBL/GenBank/DDBJ whole genome shotgun (WGS) entry which is preliminary data.</text>
</comment>
<evidence type="ECO:0000313" key="19">
    <source>
        <dbReference type="Proteomes" id="UP001474421"/>
    </source>
</evidence>
<name>A0AAW1B7U9_CROAD</name>
<feature type="compositionally biased region" description="Acidic residues" evidence="14">
    <location>
        <begin position="1071"/>
        <end position="1099"/>
    </location>
</feature>
<feature type="compositionally biased region" description="Low complexity" evidence="14">
    <location>
        <begin position="3432"/>
        <end position="3453"/>
    </location>
</feature>
<feature type="compositionally biased region" description="Basic and acidic residues" evidence="14">
    <location>
        <begin position="103"/>
        <end position="113"/>
    </location>
</feature>
<feature type="compositionally biased region" description="Basic and acidic residues" evidence="14">
    <location>
        <begin position="3122"/>
        <end position="3132"/>
    </location>
</feature>
<dbReference type="GO" id="GO:0005524">
    <property type="term" value="F:ATP binding"/>
    <property type="evidence" value="ECO:0007669"/>
    <property type="project" value="UniProtKB-KW"/>
</dbReference>
<keyword evidence="5" id="KW-0378">Hydrolase</keyword>
<dbReference type="Proteomes" id="UP001474421">
    <property type="component" value="Unassembled WGS sequence"/>
</dbReference>
<dbReference type="PANTHER" id="PTHR45685:SF1">
    <property type="entry name" value="HELICASE SRCAP"/>
    <property type="match status" value="1"/>
</dbReference>
<feature type="compositionally biased region" description="Polar residues" evidence="14">
    <location>
        <begin position="3748"/>
        <end position="3761"/>
    </location>
</feature>
<feature type="compositionally biased region" description="Basic and acidic residues" evidence="14">
    <location>
        <begin position="262"/>
        <end position="280"/>
    </location>
</feature>
<feature type="region of interest" description="Disordered" evidence="14">
    <location>
        <begin position="3246"/>
        <end position="3306"/>
    </location>
</feature>
<dbReference type="SUPFAM" id="SSF52540">
    <property type="entry name" value="P-loop containing nucleoside triphosphate hydrolases"/>
    <property type="match status" value="3"/>
</dbReference>
<feature type="compositionally biased region" description="Basic and acidic residues" evidence="14">
    <location>
        <begin position="636"/>
        <end position="653"/>
    </location>
</feature>
<feature type="compositionally biased region" description="Basic and acidic residues" evidence="14">
    <location>
        <begin position="2442"/>
        <end position="2456"/>
    </location>
</feature>
<dbReference type="GO" id="GO:0016887">
    <property type="term" value="F:ATP hydrolysis activity"/>
    <property type="evidence" value="ECO:0007669"/>
    <property type="project" value="TreeGrafter"/>
</dbReference>
<feature type="compositionally biased region" description="Polar residues" evidence="14">
    <location>
        <begin position="3267"/>
        <end position="3283"/>
    </location>
</feature>